<gene>
    <name evidence="2" type="ORF">PV11_05378</name>
</gene>
<organism evidence="2 3">
    <name type="scientific">Exophiala sideris</name>
    <dbReference type="NCBI Taxonomy" id="1016849"/>
    <lineage>
        <taxon>Eukaryota</taxon>
        <taxon>Fungi</taxon>
        <taxon>Dikarya</taxon>
        <taxon>Ascomycota</taxon>
        <taxon>Pezizomycotina</taxon>
        <taxon>Eurotiomycetes</taxon>
        <taxon>Chaetothyriomycetidae</taxon>
        <taxon>Chaetothyriales</taxon>
        <taxon>Herpotrichiellaceae</taxon>
        <taxon>Exophiala</taxon>
    </lineage>
</organism>
<dbReference type="OrthoDB" id="10039976at2759"/>
<dbReference type="STRING" id="1016849.A0A0D1W3H5"/>
<sequence length="198" mass="22008">MATHKETKTWARDGFVISMDPSLVPIASLNKAFDSEEMYWAKALPEEAVREALKNSWCWGLYSPTPSPPATTDAESSDPAATLHEIAESVHKPSQVSDQSTEGPSLIGFARAITDRITFFYLTDVYVLPEWQGQGLGKWLVSCVQEVVEDMPHLRRSMCITGESKESRAARFYKQLMKMDAITEGITVLSAKGRGNTF</sequence>
<dbReference type="HOGENOM" id="CLU_086503_2_0_1"/>
<name>A0A0D1W3H5_9EURO</name>
<dbReference type="SUPFAM" id="SSF55729">
    <property type="entry name" value="Acyl-CoA N-acyltransferases (Nat)"/>
    <property type="match status" value="1"/>
</dbReference>
<dbReference type="InterPro" id="IPR053144">
    <property type="entry name" value="Acetyltransferase_Butenolide"/>
</dbReference>
<proteinExistence type="predicted"/>
<evidence type="ECO:0000313" key="2">
    <source>
        <dbReference type="EMBL" id="KIV83345.1"/>
    </source>
</evidence>
<dbReference type="EMBL" id="KN846952">
    <property type="protein sequence ID" value="KIV83345.1"/>
    <property type="molecule type" value="Genomic_DNA"/>
</dbReference>
<dbReference type="Proteomes" id="UP000053599">
    <property type="component" value="Unassembled WGS sequence"/>
</dbReference>
<dbReference type="Gene3D" id="3.40.630.30">
    <property type="match status" value="1"/>
</dbReference>
<protein>
    <recommendedName>
        <fullName evidence="1">N-acetyltransferase domain-containing protein</fullName>
    </recommendedName>
</protein>
<dbReference type="InterPro" id="IPR000182">
    <property type="entry name" value="GNAT_dom"/>
</dbReference>
<dbReference type="PROSITE" id="PS51186">
    <property type="entry name" value="GNAT"/>
    <property type="match status" value="1"/>
</dbReference>
<dbReference type="Pfam" id="PF00583">
    <property type="entry name" value="Acetyltransf_1"/>
    <property type="match status" value="1"/>
</dbReference>
<dbReference type="PANTHER" id="PTHR43233:SF1">
    <property type="entry name" value="FAMILY N-ACETYLTRANSFERASE, PUTATIVE (AFU_ORTHOLOGUE AFUA_6G03350)-RELATED"/>
    <property type="match status" value="1"/>
</dbReference>
<dbReference type="InterPro" id="IPR016181">
    <property type="entry name" value="Acyl_CoA_acyltransferase"/>
</dbReference>
<dbReference type="GO" id="GO:0016747">
    <property type="term" value="F:acyltransferase activity, transferring groups other than amino-acyl groups"/>
    <property type="evidence" value="ECO:0007669"/>
    <property type="project" value="InterPro"/>
</dbReference>
<dbReference type="PANTHER" id="PTHR43233">
    <property type="entry name" value="FAMILY N-ACETYLTRANSFERASE, PUTATIVE (AFU_ORTHOLOGUE AFUA_6G03350)-RELATED"/>
    <property type="match status" value="1"/>
</dbReference>
<evidence type="ECO:0000259" key="1">
    <source>
        <dbReference type="PROSITE" id="PS51186"/>
    </source>
</evidence>
<dbReference type="CDD" id="cd04301">
    <property type="entry name" value="NAT_SF"/>
    <property type="match status" value="1"/>
</dbReference>
<accession>A0A0D1W3H5</accession>
<feature type="domain" description="N-acetyltransferase" evidence="1">
    <location>
        <begin position="102"/>
        <end position="198"/>
    </location>
</feature>
<dbReference type="AlphaFoldDB" id="A0A0D1W3H5"/>
<evidence type="ECO:0000313" key="3">
    <source>
        <dbReference type="Proteomes" id="UP000053599"/>
    </source>
</evidence>
<reference evidence="2 3" key="1">
    <citation type="submission" date="2015-01" db="EMBL/GenBank/DDBJ databases">
        <title>The Genome Sequence of Exophiala sideris CBS121828.</title>
        <authorList>
            <consortium name="The Broad Institute Genomics Platform"/>
            <person name="Cuomo C."/>
            <person name="de Hoog S."/>
            <person name="Gorbushina A."/>
            <person name="Stielow B."/>
            <person name="Teixiera M."/>
            <person name="Abouelleil A."/>
            <person name="Chapman S.B."/>
            <person name="Priest M."/>
            <person name="Young S.K."/>
            <person name="Wortman J."/>
            <person name="Nusbaum C."/>
            <person name="Birren B."/>
        </authorList>
    </citation>
    <scope>NUCLEOTIDE SEQUENCE [LARGE SCALE GENOMIC DNA]</scope>
    <source>
        <strain evidence="2 3">CBS 121828</strain>
    </source>
</reference>